<evidence type="ECO:0000256" key="2">
    <source>
        <dbReference type="SAM" id="SignalP"/>
    </source>
</evidence>
<feature type="chain" id="PRO_5006394172" description="DUF4124 domain-containing protein" evidence="2">
    <location>
        <begin position="21"/>
        <end position="220"/>
    </location>
</feature>
<dbReference type="Pfam" id="PF13511">
    <property type="entry name" value="DUF4124"/>
    <property type="match status" value="1"/>
</dbReference>
<gene>
    <name evidence="4" type="ORF">ABB29_09645</name>
</gene>
<dbReference type="EMBL" id="LDJL01000010">
    <property type="protein sequence ID" value="KRG69355.1"/>
    <property type="molecule type" value="Genomic_DNA"/>
</dbReference>
<protein>
    <recommendedName>
        <fullName evidence="3">DUF4124 domain-containing protein</fullName>
    </recommendedName>
</protein>
<feature type="signal peptide" evidence="2">
    <location>
        <begin position="1"/>
        <end position="20"/>
    </location>
</feature>
<accession>A0A0R0CIR2</accession>
<dbReference type="STRING" id="344882.ABB29_09645"/>
<evidence type="ECO:0000256" key="1">
    <source>
        <dbReference type="SAM" id="MobiDB-lite"/>
    </source>
</evidence>
<keyword evidence="2" id="KW-0732">Signal</keyword>
<name>A0A0R0CIR2_9GAMM</name>
<evidence type="ECO:0000259" key="3">
    <source>
        <dbReference type="Pfam" id="PF13511"/>
    </source>
</evidence>
<evidence type="ECO:0000313" key="4">
    <source>
        <dbReference type="EMBL" id="KRG69355.1"/>
    </source>
</evidence>
<feature type="region of interest" description="Disordered" evidence="1">
    <location>
        <begin position="64"/>
        <end position="96"/>
    </location>
</feature>
<comment type="caution">
    <text evidence="4">The sequence shown here is derived from an EMBL/GenBank/DDBJ whole genome shotgun (WGS) entry which is preliminary data.</text>
</comment>
<dbReference type="PATRIC" id="fig|344882.3.peg.296"/>
<organism evidence="4 5">
    <name type="scientific">Pseudoxanthomonas dokdonensis</name>
    <dbReference type="NCBI Taxonomy" id="344882"/>
    <lineage>
        <taxon>Bacteria</taxon>
        <taxon>Pseudomonadati</taxon>
        <taxon>Pseudomonadota</taxon>
        <taxon>Gammaproteobacteria</taxon>
        <taxon>Lysobacterales</taxon>
        <taxon>Lysobacteraceae</taxon>
        <taxon>Pseudoxanthomonas</taxon>
    </lineage>
</organism>
<evidence type="ECO:0000313" key="5">
    <source>
        <dbReference type="Proteomes" id="UP000052052"/>
    </source>
</evidence>
<proteinExistence type="predicted"/>
<dbReference type="AlphaFoldDB" id="A0A0R0CIR2"/>
<dbReference type="InterPro" id="IPR025392">
    <property type="entry name" value="DUF4124"/>
</dbReference>
<sequence>MTLARMLLPCLLCLSAQAVAEDVVFYRCTDASGALTLQNMPCPKGAREEKRVMEGVMTVPMASTPSAPAAPATVAAASPDPVPPAAAASAPTTPAQPALPAIADADRLPPPLLYQCTTYDRDSYLSEDGEPASRCVPLQTVGLDGNPQGGAGQACEVRRDTCARVPDGALCDAWKKRRDETEVAWRFARPEHKQKNQEEFDRVNRIVTLSTCGMAAPATP</sequence>
<keyword evidence="5" id="KW-1185">Reference proteome</keyword>
<reference evidence="4 5" key="1">
    <citation type="submission" date="2015-05" db="EMBL/GenBank/DDBJ databases">
        <title>Genome sequencing and analysis of members of genus Stenotrophomonas.</title>
        <authorList>
            <person name="Patil P.P."/>
            <person name="Midha S."/>
            <person name="Patil P.B."/>
        </authorList>
    </citation>
    <scope>NUCLEOTIDE SEQUENCE [LARGE SCALE GENOMIC DNA]</scope>
    <source>
        <strain evidence="4 5">DSM 21858</strain>
    </source>
</reference>
<feature type="domain" description="DUF4124" evidence="3">
    <location>
        <begin position="10"/>
        <end position="71"/>
    </location>
</feature>
<dbReference type="Proteomes" id="UP000052052">
    <property type="component" value="Unassembled WGS sequence"/>
</dbReference>